<keyword evidence="3" id="KW-1185">Reference proteome</keyword>
<reference evidence="2 3" key="1">
    <citation type="journal article" date="2024" name="J Genomics">
        <title>Draft genome sequencing and assembly of Favolaschia claudopus CIRM-BRFM 2984 isolated from oak limbs.</title>
        <authorList>
            <person name="Navarro D."/>
            <person name="Drula E."/>
            <person name="Chaduli D."/>
            <person name="Cazenave R."/>
            <person name="Ahrendt S."/>
            <person name="Wang J."/>
            <person name="Lipzen A."/>
            <person name="Daum C."/>
            <person name="Barry K."/>
            <person name="Grigoriev I.V."/>
            <person name="Favel A."/>
            <person name="Rosso M.N."/>
            <person name="Martin F."/>
        </authorList>
    </citation>
    <scope>NUCLEOTIDE SEQUENCE [LARGE SCALE GENOMIC DNA]</scope>
    <source>
        <strain evidence="2 3">CIRM-BRFM 2984</strain>
    </source>
</reference>
<evidence type="ECO:0000313" key="2">
    <source>
        <dbReference type="EMBL" id="KAK7049058.1"/>
    </source>
</evidence>
<name>A0AAW0DEL2_9AGAR</name>
<feature type="non-terminal residue" evidence="2">
    <location>
        <position position="1"/>
    </location>
</feature>
<feature type="domain" description="CxC6 like cysteine cluster associated with KDZ" evidence="1">
    <location>
        <begin position="3"/>
        <end position="67"/>
    </location>
</feature>
<dbReference type="Proteomes" id="UP001362999">
    <property type="component" value="Unassembled WGS sequence"/>
</dbReference>
<evidence type="ECO:0000259" key="1">
    <source>
        <dbReference type="Pfam" id="PF18721"/>
    </source>
</evidence>
<dbReference type="Pfam" id="PF18721">
    <property type="entry name" value="CxC6"/>
    <property type="match status" value="1"/>
</dbReference>
<organism evidence="2 3">
    <name type="scientific">Favolaschia claudopus</name>
    <dbReference type="NCBI Taxonomy" id="2862362"/>
    <lineage>
        <taxon>Eukaryota</taxon>
        <taxon>Fungi</taxon>
        <taxon>Dikarya</taxon>
        <taxon>Basidiomycota</taxon>
        <taxon>Agaricomycotina</taxon>
        <taxon>Agaricomycetes</taxon>
        <taxon>Agaricomycetidae</taxon>
        <taxon>Agaricales</taxon>
        <taxon>Marasmiineae</taxon>
        <taxon>Mycenaceae</taxon>
        <taxon>Favolaschia</taxon>
    </lineage>
</organism>
<feature type="non-terminal residue" evidence="2">
    <location>
        <position position="94"/>
    </location>
</feature>
<comment type="caution">
    <text evidence="2">The sequence shown here is derived from an EMBL/GenBank/DDBJ whole genome shotgun (WGS) entry which is preliminary data.</text>
</comment>
<gene>
    <name evidence="2" type="ORF">R3P38DRAFT_2422088</name>
</gene>
<evidence type="ECO:0000313" key="3">
    <source>
        <dbReference type="Proteomes" id="UP001362999"/>
    </source>
</evidence>
<accession>A0AAW0DEL2</accession>
<dbReference type="InterPro" id="IPR040898">
    <property type="entry name" value="CxC6"/>
</dbReference>
<protein>
    <recommendedName>
        <fullName evidence="1">CxC6 like cysteine cluster associated with KDZ domain-containing protein</fullName>
    </recommendedName>
</protein>
<proteinExistence type="predicted"/>
<dbReference type="AlphaFoldDB" id="A0AAW0DEL2"/>
<dbReference type="EMBL" id="JAWWNJ010000009">
    <property type="protein sequence ID" value="KAK7049058.1"/>
    <property type="molecule type" value="Genomic_DNA"/>
</dbReference>
<sequence>VVVIDGITIGRPCCGVHNCPEALGSNRHRFCPGHDDRHDICAVEGCEAAVEPHYLTCCDPDHRLLETNHKKRDKALFQLRGRLQRANVSHPNDS</sequence>